<evidence type="ECO:0000313" key="2">
    <source>
        <dbReference type="EMBL" id="MBB3996465.1"/>
    </source>
</evidence>
<keyword evidence="3" id="KW-1185">Reference proteome</keyword>
<feature type="compositionally biased region" description="Basic and acidic residues" evidence="1">
    <location>
        <begin position="44"/>
        <end position="93"/>
    </location>
</feature>
<feature type="region of interest" description="Disordered" evidence="1">
    <location>
        <begin position="1"/>
        <end position="106"/>
    </location>
</feature>
<dbReference type="EMBL" id="JACIEK010000001">
    <property type="protein sequence ID" value="MBB3996465.1"/>
    <property type="molecule type" value="Genomic_DNA"/>
</dbReference>
<name>A0A7W6ED45_9HYPH</name>
<comment type="caution">
    <text evidence="2">The sequence shown here is derived from an EMBL/GenBank/DDBJ whole genome shotgun (WGS) entry which is preliminary data.</text>
</comment>
<dbReference type="RefSeq" id="WP_183197128.1">
    <property type="nucleotide sequence ID" value="NZ_JACIEK010000001.1"/>
</dbReference>
<sequence>MGDLDTDPKMMRTQQNEDAPETIETDETAKAALRPNDVDAVSQTERERAKAGNVADGRDQMDVVFEANRRAVSSDESDARTARTPEDRREAERQSLAQPGRSRLGS</sequence>
<protein>
    <submittedName>
        <fullName evidence="2">Uncharacterized protein</fullName>
    </submittedName>
</protein>
<feature type="compositionally biased region" description="Basic and acidic residues" evidence="1">
    <location>
        <begin position="1"/>
        <end position="10"/>
    </location>
</feature>
<reference evidence="2 3" key="1">
    <citation type="submission" date="2020-08" db="EMBL/GenBank/DDBJ databases">
        <title>Genomic Encyclopedia of Type Strains, Phase IV (KMG-IV): sequencing the most valuable type-strain genomes for metagenomic binning, comparative biology and taxonomic classification.</title>
        <authorList>
            <person name="Goeker M."/>
        </authorList>
    </citation>
    <scope>NUCLEOTIDE SEQUENCE [LARGE SCALE GENOMIC DNA]</scope>
    <source>
        <strain evidence="2 3">DSM 102238</strain>
    </source>
</reference>
<organism evidence="2 3">
    <name type="scientific">Aureimonas pseudogalii</name>
    <dbReference type="NCBI Taxonomy" id="1744844"/>
    <lineage>
        <taxon>Bacteria</taxon>
        <taxon>Pseudomonadati</taxon>
        <taxon>Pseudomonadota</taxon>
        <taxon>Alphaproteobacteria</taxon>
        <taxon>Hyphomicrobiales</taxon>
        <taxon>Aurantimonadaceae</taxon>
        <taxon>Aureimonas</taxon>
    </lineage>
</organism>
<proteinExistence type="predicted"/>
<evidence type="ECO:0000256" key="1">
    <source>
        <dbReference type="SAM" id="MobiDB-lite"/>
    </source>
</evidence>
<dbReference type="Proteomes" id="UP000542776">
    <property type="component" value="Unassembled WGS sequence"/>
</dbReference>
<gene>
    <name evidence="2" type="ORF">GGR04_000286</name>
</gene>
<dbReference type="AlphaFoldDB" id="A0A7W6ED45"/>
<evidence type="ECO:0000313" key="3">
    <source>
        <dbReference type="Proteomes" id="UP000542776"/>
    </source>
</evidence>
<accession>A0A7W6ED45</accession>